<evidence type="ECO:0000256" key="1">
    <source>
        <dbReference type="SAM" id="MobiDB-lite"/>
    </source>
</evidence>
<dbReference type="EMBL" id="JAWJZI010000007">
    <property type="protein sequence ID" value="MDV5170678.1"/>
    <property type="molecule type" value="Genomic_DNA"/>
</dbReference>
<dbReference type="Proteomes" id="UP001186452">
    <property type="component" value="Unassembled WGS sequence"/>
</dbReference>
<protein>
    <recommendedName>
        <fullName evidence="5">DUF2946 domain-containing protein</fullName>
    </recommendedName>
</protein>
<evidence type="ECO:0000313" key="3">
    <source>
        <dbReference type="EMBL" id="MDV5170678.1"/>
    </source>
</evidence>
<evidence type="ECO:0000256" key="2">
    <source>
        <dbReference type="SAM" id="SignalP"/>
    </source>
</evidence>
<organism evidence="3 4">
    <name type="scientific">Photobacterium rosenbergii</name>
    <dbReference type="NCBI Taxonomy" id="294936"/>
    <lineage>
        <taxon>Bacteria</taxon>
        <taxon>Pseudomonadati</taxon>
        <taxon>Pseudomonadota</taxon>
        <taxon>Gammaproteobacteria</taxon>
        <taxon>Vibrionales</taxon>
        <taxon>Vibrionaceae</taxon>
        <taxon>Photobacterium</taxon>
    </lineage>
</organism>
<reference evidence="3 4" key="1">
    <citation type="submission" date="2023-10" db="EMBL/GenBank/DDBJ databases">
        <title>Marine bacteria isolated from horseshoe crab.</title>
        <authorList>
            <person name="Cheng T.H."/>
        </authorList>
    </citation>
    <scope>NUCLEOTIDE SEQUENCE [LARGE SCALE GENOMIC DNA]</scope>
    <source>
        <strain evidence="3 4">HSC6</strain>
    </source>
</reference>
<feature type="chain" id="PRO_5047258885" description="DUF2946 domain-containing protein" evidence="2">
    <location>
        <begin position="28"/>
        <end position="146"/>
    </location>
</feature>
<name>A0ABU3ZL14_9GAMM</name>
<keyword evidence="4" id="KW-1185">Reference proteome</keyword>
<feature type="signal peptide" evidence="2">
    <location>
        <begin position="1"/>
        <end position="27"/>
    </location>
</feature>
<feature type="region of interest" description="Disordered" evidence="1">
    <location>
        <begin position="33"/>
        <end position="64"/>
    </location>
</feature>
<sequence length="146" mass="16020">MTLRRPHNFLALLMVLMISLIINPVFAMSGHQTTSLPVSPDSAHHPANNSVHNAGSDSHHIHHQIEHSNASHCADCGEGEMMNPEHCGSDGDNQHCKSCNSSHCQYSTPPVFYLTQSNSSDKDTPQRLLVSAPISRQETSLRPPIH</sequence>
<evidence type="ECO:0008006" key="5">
    <source>
        <dbReference type="Google" id="ProtNLM"/>
    </source>
</evidence>
<comment type="caution">
    <text evidence="3">The sequence shown here is derived from an EMBL/GenBank/DDBJ whole genome shotgun (WGS) entry which is preliminary data.</text>
</comment>
<feature type="compositionally biased region" description="Polar residues" evidence="1">
    <location>
        <begin position="47"/>
        <end position="56"/>
    </location>
</feature>
<evidence type="ECO:0000313" key="4">
    <source>
        <dbReference type="Proteomes" id="UP001186452"/>
    </source>
</evidence>
<gene>
    <name evidence="3" type="ORF">R2X38_16865</name>
</gene>
<accession>A0ABU3ZL14</accession>
<keyword evidence="2" id="KW-0732">Signal</keyword>
<proteinExistence type="predicted"/>